<feature type="transmembrane region" description="Helical" evidence="1">
    <location>
        <begin position="36"/>
        <end position="65"/>
    </location>
</feature>
<evidence type="ECO:0000313" key="2">
    <source>
        <dbReference type="EMBL" id="AYO29482.1"/>
    </source>
</evidence>
<keyword evidence="3" id="KW-1185">Reference proteome</keyword>
<name>A0A3G2R205_9FIRM</name>
<dbReference type="AlphaFoldDB" id="A0A3G2R205"/>
<protein>
    <submittedName>
        <fullName evidence="2">Uncharacterized protein</fullName>
    </submittedName>
</protein>
<evidence type="ECO:0000313" key="3">
    <source>
        <dbReference type="Proteomes" id="UP000280960"/>
    </source>
</evidence>
<feature type="transmembrane region" description="Helical" evidence="1">
    <location>
        <begin position="85"/>
        <end position="105"/>
    </location>
</feature>
<proteinExistence type="predicted"/>
<gene>
    <name evidence="2" type="ORF">D2962_01625</name>
</gene>
<keyword evidence="1" id="KW-1133">Transmembrane helix</keyword>
<reference evidence="2 3" key="1">
    <citation type="submission" date="2018-10" db="EMBL/GenBank/DDBJ databases">
        <authorList>
            <person name="Zhang X."/>
        </authorList>
    </citation>
    <scope>NUCLEOTIDE SEQUENCE [LARGE SCALE GENOMIC DNA]</scope>
    <source>
        <strain evidence="2 3">SK-G1</strain>
    </source>
</reference>
<organism evidence="2 3">
    <name type="scientific">Biomaibacter acetigenes</name>
    <dbReference type="NCBI Taxonomy" id="2316383"/>
    <lineage>
        <taxon>Bacteria</taxon>
        <taxon>Bacillati</taxon>
        <taxon>Bacillota</taxon>
        <taxon>Clostridia</taxon>
        <taxon>Thermosediminibacterales</taxon>
        <taxon>Tepidanaerobacteraceae</taxon>
        <taxon>Biomaibacter</taxon>
    </lineage>
</organism>
<feature type="transmembrane region" description="Helical" evidence="1">
    <location>
        <begin position="117"/>
        <end position="133"/>
    </location>
</feature>
<accession>A0A3G2R205</accession>
<keyword evidence="1" id="KW-0472">Membrane</keyword>
<sequence>MAQLMNIFRILPYGLNREFNLFNYALTINNFDSTRLWMGFICLSIFISLISGFFIGVNLMLSSYVYMTNRLHRNFIFNLASFQNYFGVAVYSLYGLSFIIITLYCTHFYVPKKAIKFLGTLLIIFSIIIITSGCNYSKKPLTVEIPTADQKYIYYNFENSLLIPVPAKSKNVQSFKDEWLDSLDIKNKPYMSFLKRDYIKSLTIKDGIVYMDFTKGIIDYGHSINNPHFIVFAMDAVVKNFTQFEGIKSIRPTVEGEKNIEIASEGLAEEYGKGPLDRLVNMATLFSDIKGKNVMIYAIQKDLQEPILIPYTIPIPEKIIIDGKILEIDSINKIIEKTINIQFKPDEYFSNVISLFKKIYDDQEYTYKIEDNILKIFLPEKRYNSELKLLVKSIAMYASQFNLKFDIFVGENKVDVICDSQ</sequence>
<dbReference type="EMBL" id="CP033169">
    <property type="protein sequence ID" value="AYO29482.1"/>
    <property type="molecule type" value="Genomic_DNA"/>
</dbReference>
<dbReference type="Proteomes" id="UP000280960">
    <property type="component" value="Chromosome"/>
</dbReference>
<evidence type="ECO:0000256" key="1">
    <source>
        <dbReference type="SAM" id="Phobius"/>
    </source>
</evidence>
<keyword evidence="1" id="KW-0812">Transmembrane</keyword>
<dbReference type="KEGG" id="bacg:D2962_01625"/>